<evidence type="ECO:0000313" key="2">
    <source>
        <dbReference type="Proteomes" id="UP001303889"/>
    </source>
</evidence>
<comment type="caution">
    <text evidence="1">The sequence shown here is derived from an EMBL/GenBank/DDBJ whole genome shotgun (WGS) entry which is preliminary data.</text>
</comment>
<evidence type="ECO:0000313" key="1">
    <source>
        <dbReference type="EMBL" id="KAK3903160.1"/>
    </source>
</evidence>
<reference evidence="1" key="2">
    <citation type="submission" date="2023-05" db="EMBL/GenBank/DDBJ databases">
        <authorList>
            <consortium name="Lawrence Berkeley National Laboratory"/>
            <person name="Steindorff A."/>
            <person name="Hensen N."/>
            <person name="Bonometti L."/>
            <person name="Westerberg I."/>
            <person name="Brannstrom I.O."/>
            <person name="Guillou S."/>
            <person name="Cros-Aarteil S."/>
            <person name="Calhoun S."/>
            <person name="Haridas S."/>
            <person name="Kuo A."/>
            <person name="Mondo S."/>
            <person name="Pangilinan J."/>
            <person name="Riley R."/>
            <person name="Labutti K."/>
            <person name="Andreopoulos B."/>
            <person name="Lipzen A."/>
            <person name="Chen C."/>
            <person name="Yanf M."/>
            <person name="Daum C."/>
            <person name="Ng V."/>
            <person name="Clum A."/>
            <person name="Ohm R."/>
            <person name="Martin F."/>
            <person name="Silar P."/>
            <person name="Natvig D."/>
            <person name="Lalanne C."/>
            <person name="Gautier V."/>
            <person name="Ament-Velasquez S.L."/>
            <person name="Kruys A."/>
            <person name="Hutchinson M.I."/>
            <person name="Powell A.J."/>
            <person name="Barry K."/>
            <person name="Miller A.N."/>
            <person name="Grigoriev I.V."/>
            <person name="Debuchy R."/>
            <person name="Gladieux P."/>
            <person name="Thoren M.H."/>
            <person name="Johannesson H."/>
        </authorList>
    </citation>
    <scope>NUCLEOTIDE SEQUENCE</scope>
    <source>
        <strain evidence="1">CBS 103.79</strain>
    </source>
</reference>
<reference evidence="1" key="1">
    <citation type="journal article" date="2023" name="Mol. Phylogenet. Evol.">
        <title>Genome-scale phylogeny and comparative genomics of the fungal order Sordariales.</title>
        <authorList>
            <person name="Hensen N."/>
            <person name="Bonometti L."/>
            <person name="Westerberg I."/>
            <person name="Brannstrom I.O."/>
            <person name="Guillou S."/>
            <person name="Cros-Aarteil S."/>
            <person name="Calhoun S."/>
            <person name="Haridas S."/>
            <person name="Kuo A."/>
            <person name="Mondo S."/>
            <person name="Pangilinan J."/>
            <person name="Riley R."/>
            <person name="LaButti K."/>
            <person name="Andreopoulos B."/>
            <person name="Lipzen A."/>
            <person name="Chen C."/>
            <person name="Yan M."/>
            <person name="Daum C."/>
            <person name="Ng V."/>
            <person name="Clum A."/>
            <person name="Steindorff A."/>
            <person name="Ohm R.A."/>
            <person name="Martin F."/>
            <person name="Silar P."/>
            <person name="Natvig D.O."/>
            <person name="Lalanne C."/>
            <person name="Gautier V."/>
            <person name="Ament-Velasquez S.L."/>
            <person name="Kruys A."/>
            <person name="Hutchinson M.I."/>
            <person name="Powell A.J."/>
            <person name="Barry K."/>
            <person name="Miller A.N."/>
            <person name="Grigoriev I.V."/>
            <person name="Debuchy R."/>
            <person name="Gladieux P."/>
            <person name="Hiltunen Thoren M."/>
            <person name="Johannesson H."/>
        </authorList>
    </citation>
    <scope>NUCLEOTIDE SEQUENCE</scope>
    <source>
        <strain evidence="1">CBS 103.79</strain>
    </source>
</reference>
<protein>
    <submittedName>
        <fullName evidence="1">Uncharacterized protein</fullName>
    </submittedName>
</protein>
<feature type="non-terminal residue" evidence="1">
    <location>
        <position position="156"/>
    </location>
</feature>
<organism evidence="1 2">
    <name type="scientific">Staphylotrichum tortipilum</name>
    <dbReference type="NCBI Taxonomy" id="2831512"/>
    <lineage>
        <taxon>Eukaryota</taxon>
        <taxon>Fungi</taxon>
        <taxon>Dikarya</taxon>
        <taxon>Ascomycota</taxon>
        <taxon>Pezizomycotina</taxon>
        <taxon>Sordariomycetes</taxon>
        <taxon>Sordariomycetidae</taxon>
        <taxon>Sordariales</taxon>
        <taxon>Chaetomiaceae</taxon>
        <taxon>Staphylotrichum</taxon>
    </lineage>
</organism>
<sequence length="156" mass="17261">MHSGSLPGAVFTNAAVSDPVSGEITTPSTLSFRAAARVENWKVRRYLSDWREVDGLSDGLEHAGWECPGEGGDFEELFQAWAEPAIVDAEEWGLDVLRAYKRDCDDAVVEESPVAERVFEKTDGDRVGAYVKMFGVDFQFGWLILSGKKHAQFDAD</sequence>
<proteinExistence type="predicted"/>
<gene>
    <name evidence="1" type="ORF">C8A05DRAFT_33095</name>
</gene>
<accession>A0AAN6MLJ4</accession>
<dbReference type="AlphaFoldDB" id="A0AAN6MLJ4"/>
<name>A0AAN6MLJ4_9PEZI</name>
<dbReference type="EMBL" id="MU855465">
    <property type="protein sequence ID" value="KAK3903160.1"/>
    <property type="molecule type" value="Genomic_DNA"/>
</dbReference>
<dbReference type="Proteomes" id="UP001303889">
    <property type="component" value="Unassembled WGS sequence"/>
</dbReference>
<keyword evidence="2" id="KW-1185">Reference proteome</keyword>